<protein>
    <recommendedName>
        <fullName evidence="2">Extensin-like C-terminal domain-containing protein</fullName>
    </recommendedName>
</protein>
<dbReference type="Pfam" id="PF06904">
    <property type="entry name" value="Extensin-like_C"/>
    <property type="match status" value="1"/>
</dbReference>
<keyword evidence="1" id="KW-1133">Transmembrane helix</keyword>
<dbReference type="KEGG" id="pam:PANA_1415"/>
<dbReference type="eggNOG" id="COG3921">
    <property type="taxonomic scope" value="Bacteria"/>
</dbReference>
<keyword evidence="1" id="KW-0812">Transmembrane</keyword>
<evidence type="ECO:0000313" key="3">
    <source>
        <dbReference type="EMBL" id="ADD76582.1"/>
    </source>
</evidence>
<dbReference type="InterPro" id="IPR009683">
    <property type="entry name" value="Extensin-like_C"/>
</dbReference>
<reference evidence="3 4" key="1">
    <citation type="journal article" date="2010" name="J. Bacteriol.">
        <title>Genome sequence of Pantoea ananatis LMG20103, the causative agent of Eucalyptus blight and dieback.</title>
        <authorList>
            <person name="De Maayer P."/>
            <person name="Chan W.Y."/>
            <person name="Venter S.N."/>
            <person name="Toth I.K."/>
            <person name="Birch P.R."/>
            <person name="Joubert F."/>
            <person name="Coutinho T.A."/>
        </authorList>
    </citation>
    <scope>NUCLEOTIDE SEQUENCE [LARGE SCALE GENOMIC DNA]</scope>
    <source>
        <strain evidence="3 4">LMG 20103</strain>
    </source>
</reference>
<keyword evidence="4" id="KW-1185">Reference proteome</keyword>
<feature type="transmembrane region" description="Helical" evidence="1">
    <location>
        <begin position="20"/>
        <end position="43"/>
    </location>
</feature>
<name>D4GBX9_PANAM</name>
<organism evidence="3 4">
    <name type="scientific">Pantoea ananatis (strain LMG 20103)</name>
    <dbReference type="NCBI Taxonomy" id="706191"/>
    <lineage>
        <taxon>Bacteria</taxon>
        <taxon>Pseudomonadati</taxon>
        <taxon>Pseudomonadota</taxon>
        <taxon>Gammaproteobacteria</taxon>
        <taxon>Enterobacterales</taxon>
        <taxon>Erwiniaceae</taxon>
        <taxon>Pantoea</taxon>
    </lineage>
</organism>
<keyword evidence="1" id="KW-0472">Membrane</keyword>
<feature type="domain" description="Extensin-like C-terminal" evidence="2">
    <location>
        <begin position="84"/>
        <end position="256"/>
    </location>
</feature>
<evidence type="ECO:0000259" key="2">
    <source>
        <dbReference type="Pfam" id="PF06904"/>
    </source>
</evidence>
<sequence length="256" mass="28418">MLSPGQTTHGASTLPHYSLFHIRGIMRTLVLLIIMTGLGWMSLPWLKQHLPPQFNPFTPLSVTDPPGWMTRLKIKRLQNDPAACLDVMRRAEQAGRVSFSQQPAIAGQCPLAQPLRVQKMGAVSLSSSFLASCPMAVAATLYVVHSSQQILQQSGTRLVGIEHVGSYACRNIYHRTQGRLSEHATADAWDITAYRLANGQRLVVSQHWQQPEEKALLLHGLWRTGCHFFGNALGPDYNTAHATHFHFGMRGAGYCR</sequence>
<evidence type="ECO:0000313" key="4">
    <source>
        <dbReference type="Proteomes" id="UP000001702"/>
    </source>
</evidence>
<feature type="transmembrane region" description="Helical" evidence="1">
    <location>
        <begin position="122"/>
        <end position="144"/>
    </location>
</feature>
<accession>D4GBX9</accession>
<dbReference type="AlphaFoldDB" id="D4GBX9"/>
<dbReference type="Proteomes" id="UP000001702">
    <property type="component" value="Chromosome"/>
</dbReference>
<dbReference type="EMBL" id="CP001875">
    <property type="protein sequence ID" value="ADD76582.1"/>
    <property type="molecule type" value="Genomic_DNA"/>
</dbReference>
<proteinExistence type="predicted"/>
<dbReference type="HOGENOM" id="CLU_043272_2_0_6"/>
<dbReference type="STRING" id="706191.PANA_1415"/>
<evidence type="ECO:0000256" key="1">
    <source>
        <dbReference type="SAM" id="Phobius"/>
    </source>
</evidence>
<gene>
    <name evidence="3" type="ordered locus">PANA_1415</name>
</gene>